<dbReference type="AlphaFoldDB" id="A0AAV6VE22"/>
<name>A0AAV6VE22_9ARAC</name>
<keyword evidence="2" id="KW-1185">Reference proteome</keyword>
<evidence type="ECO:0000313" key="2">
    <source>
        <dbReference type="Proteomes" id="UP000827092"/>
    </source>
</evidence>
<organism evidence="1 2">
    <name type="scientific">Oedothorax gibbosus</name>
    <dbReference type="NCBI Taxonomy" id="931172"/>
    <lineage>
        <taxon>Eukaryota</taxon>
        <taxon>Metazoa</taxon>
        <taxon>Ecdysozoa</taxon>
        <taxon>Arthropoda</taxon>
        <taxon>Chelicerata</taxon>
        <taxon>Arachnida</taxon>
        <taxon>Araneae</taxon>
        <taxon>Araneomorphae</taxon>
        <taxon>Entelegynae</taxon>
        <taxon>Araneoidea</taxon>
        <taxon>Linyphiidae</taxon>
        <taxon>Erigoninae</taxon>
        <taxon>Oedothorax</taxon>
    </lineage>
</organism>
<proteinExistence type="predicted"/>
<comment type="caution">
    <text evidence="1">The sequence shown here is derived from an EMBL/GenBank/DDBJ whole genome shotgun (WGS) entry which is preliminary data.</text>
</comment>
<gene>
    <name evidence="1" type="ORF">JTE90_024564</name>
</gene>
<dbReference type="Proteomes" id="UP000827092">
    <property type="component" value="Unassembled WGS sequence"/>
</dbReference>
<protein>
    <submittedName>
        <fullName evidence="1">Uncharacterized protein</fullName>
    </submittedName>
</protein>
<accession>A0AAV6VE22</accession>
<dbReference type="EMBL" id="JAFNEN010000106">
    <property type="protein sequence ID" value="KAG8194233.1"/>
    <property type="molecule type" value="Genomic_DNA"/>
</dbReference>
<evidence type="ECO:0000313" key="1">
    <source>
        <dbReference type="EMBL" id="KAG8194233.1"/>
    </source>
</evidence>
<reference evidence="1 2" key="1">
    <citation type="journal article" date="2022" name="Nat. Ecol. Evol.">
        <title>A masculinizing supergene underlies an exaggerated male reproductive morph in a spider.</title>
        <authorList>
            <person name="Hendrickx F."/>
            <person name="De Corte Z."/>
            <person name="Sonet G."/>
            <person name="Van Belleghem S.M."/>
            <person name="Kostlbacher S."/>
            <person name="Vangestel C."/>
        </authorList>
    </citation>
    <scope>NUCLEOTIDE SEQUENCE [LARGE SCALE GENOMIC DNA]</scope>
    <source>
        <strain evidence="1">W744_W776</strain>
    </source>
</reference>
<sequence length="106" mass="12314">MDQFSNRSFITHYHLCKITLPDIKIKSEIEPHGLETIPKSPGAPEKFKAHTCIKNNNTDLRVLPDSLLNFRFCPGNPPSNLQKVITFASDVKEFDFHIFFTYFIDW</sequence>